<name>A0A9P6YJ72_RHIOR</name>
<organism evidence="2 3">
    <name type="scientific">Rhizopus oryzae</name>
    <name type="common">Mucormycosis agent</name>
    <name type="synonym">Rhizopus arrhizus var. delemar</name>
    <dbReference type="NCBI Taxonomy" id="64495"/>
    <lineage>
        <taxon>Eukaryota</taxon>
        <taxon>Fungi</taxon>
        <taxon>Fungi incertae sedis</taxon>
        <taxon>Mucoromycota</taxon>
        <taxon>Mucoromycotina</taxon>
        <taxon>Mucoromycetes</taxon>
        <taxon>Mucorales</taxon>
        <taxon>Mucorineae</taxon>
        <taxon>Rhizopodaceae</taxon>
        <taxon>Rhizopus</taxon>
    </lineage>
</organism>
<dbReference type="Proteomes" id="UP000717996">
    <property type="component" value="Unassembled WGS sequence"/>
</dbReference>
<comment type="caution">
    <text evidence="2">The sequence shown here is derived from an EMBL/GenBank/DDBJ whole genome shotgun (WGS) entry which is preliminary data.</text>
</comment>
<dbReference type="Pfam" id="PF00724">
    <property type="entry name" value="Oxidored_FMN"/>
    <property type="match status" value="1"/>
</dbReference>
<protein>
    <recommendedName>
        <fullName evidence="1">NADH:flavin oxidoreductase/NADH oxidase N-terminal domain-containing protein</fullName>
    </recommendedName>
</protein>
<dbReference type="PANTHER" id="PTHR22893:SF91">
    <property type="entry name" value="NADPH DEHYDROGENASE 2-RELATED"/>
    <property type="match status" value="1"/>
</dbReference>
<dbReference type="InterPro" id="IPR013785">
    <property type="entry name" value="Aldolase_TIM"/>
</dbReference>
<dbReference type="PANTHER" id="PTHR22893">
    <property type="entry name" value="NADH OXIDOREDUCTASE-RELATED"/>
    <property type="match status" value="1"/>
</dbReference>
<reference evidence="2" key="1">
    <citation type="journal article" date="2020" name="Microb. Genom.">
        <title>Genetic diversity of clinical and environmental Mucorales isolates obtained from an investigation of mucormycosis cases among solid organ transplant recipients.</title>
        <authorList>
            <person name="Nguyen M.H."/>
            <person name="Kaul D."/>
            <person name="Muto C."/>
            <person name="Cheng S.J."/>
            <person name="Richter R.A."/>
            <person name="Bruno V.M."/>
            <person name="Liu G."/>
            <person name="Beyhan S."/>
            <person name="Sundermann A.J."/>
            <person name="Mounaud S."/>
            <person name="Pasculle A.W."/>
            <person name="Nierman W.C."/>
            <person name="Driscoll E."/>
            <person name="Cumbie R."/>
            <person name="Clancy C.J."/>
            <person name="Dupont C.L."/>
        </authorList>
    </citation>
    <scope>NUCLEOTIDE SEQUENCE</scope>
    <source>
        <strain evidence="2">GL16</strain>
    </source>
</reference>
<dbReference type="Gene3D" id="3.20.20.70">
    <property type="entry name" value="Aldolase class I"/>
    <property type="match status" value="1"/>
</dbReference>
<feature type="domain" description="NADH:flavin oxidoreductase/NADH oxidase N-terminal" evidence="1">
    <location>
        <begin position="3"/>
        <end position="338"/>
    </location>
</feature>
<dbReference type="AlphaFoldDB" id="A0A9P6YJ72"/>
<dbReference type="EMBL" id="JAANIT010000254">
    <property type="protein sequence ID" value="KAG1549829.1"/>
    <property type="molecule type" value="Genomic_DNA"/>
</dbReference>
<sequence>MTKLFEPINIGKNELQHRVVLAPLTRFRATLEAVPTELMVEYYKQRASPGGLLITEATFIDRLAGGYLRAPGIYTKEQIEGWKKVTEAVHQKGGIIYLQLWHIGRANLSKLNPNNEQVVSASAIAIPGKNIMGGDNEIPRPLEVHEIKEIVQQYKRAALNAIEAGFDGVEIHNANGYLLDQFVNTSSNQRTDEYGGSVENRARFSLEVVDAVVDAIGPERTAIRFSPGGSFQGMGDEDPVKTWSYLTSSLQEKHSQLAYVHFIEPRSNFFTDDANTADSLDPFRKLWKGPFITAGGFSTAIKHAVDVAEKTGDLIAFGRSFIANPDLPERIKKEVELNKYNRDTFYTNDAVGYTDYPFYKKETKA</sequence>
<evidence type="ECO:0000313" key="3">
    <source>
        <dbReference type="Proteomes" id="UP000717996"/>
    </source>
</evidence>
<proteinExistence type="predicted"/>
<dbReference type="GO" id="GO:0010181">
    <property type="term" value="F:FMN binding"/>
    <property type="evidence" value="ECO:0007669"/>
    <property type="project" value="InterPro"/>
</dbReference>
<dbReference type="FunFam" id="3.20.20.70:FF:000138">
    <property type="entry name" value="NADPH dehydrogenase 1"/>
    <property type="match status" value="1"/>
</dbReference>
<dbReference type="SUPFAM" id="SSF51395">
    <property type="entry name" value="FMN-linked oxidoreductases"/>
    <property type="match status" value="1"/>
</dbReference>
<dbReference type="InterPro" id="IPR045247">
    <property type="entry name" value="Oye-like"/>
</dbReference>
<evidence type="ECO:0000313" key="2">
    <source>
        <dbReference type="EMBL" id="KAG1549829.1"/>
    </source>
</evidence>
<accession>A0A9P6YJ72</accession>
<dbReference type="CDD" id="cd02933">
    <property type="entry name" value="OYE_like_FMN"/>
    <property type="match status" value="1"/>
</dbReference>
<dbReference type="InterPro" id="IPR001155">
    <property type="entry name" value="OxRdtase_FMN_N"/>
</dbReference>
<dbReference type="GO" id="GO:0016491">
    <property type="term" value="F:oxidoreductase activity"/>
    <property type="evidence" value="ECO:0007669"/>
    <property type="project" value="InterPro"/>
</dbReference>
<gene>
    <name evidence="2" type="ORF">G6F51_002822</name>
</gene>
<evidence type="ECO:0000259" key="1">
    <source>
        <dbReference type="Pfam" id="PF00724"/>
    </source>
</evidence>